<comment type="subcellular location">
    <subcellularLocation>
        <location evidence="1">Membrane</location>
        <topology evidence="1">Multi-pass membrane protein</topology>
    </subcellularLocation>
</comment>
<keyword evidence="5 6" id="KW-0472">Membrane</keyword>
<accession>A0A9D2KS00</accession>
<proteinExistence type="inferred from homology"/>
<evidence type="ECO:0000256" key="3">
    <source>
        <dbReference type="ARBA" id="ARBA00022692"/>
    </source>
</evidence>
<feature type="transmembrane region" description="Helical" evidence="6">
    <location>
        <begin position="70"/>
        <end position="89"/>
    </location>
</feature>
<feature type="transmembrane region" description="Helical" evidence="6">
    <location>
        <begin position="196"/>
        <end position="220"/>
    </location>
</feature>
<evidence type="ECO:0000256" key="4">
    <source>
        <dbReference type="ARBA" id="ARBA00022989"/>
    </source>
</evidence>
<reference evidence="8" key="2">
    <citation type="submission" date="2021-04" db="EMBL/GenBank/DDBJ databases">
        <authorList>
            <person name="Gilroy R."/>
        </authorList>
    </citation>
    <scope>NUCLEOTIDE SEQUENCE</scope>
    <source>
        <strain evidence="8">5032</strain>
    </source>
</reference>
<dbReference type="Proteomes" id="UP000823821">
    <property type="component" value="Unassembled WGS sequence"/>
</dbReference>
<reference evidence="8" key="1">
    <citation type="journal article" date="2021" name="PeerJ">
        <title>Extensive microbial diversity within the chicken gut microbiome revealed by metagenomics and culture.</title>
        <authorList>
            <person name="Gilroy R."/>
            <person name="Ravi A."/>
            <person name="Getino M."/>
            <person name="Pursley I."/>
            <person name="Horton D.L."/>
            <person name="Alikhan N.F."/>
            <person name="Baker D."/>
            <person name="Gharbi K."/>
            <person name="Hall N."/>
            <person name="Watson M."/>
            <person name="Adriaenssens E.M."/>
            <person name="Foster-Nyarko E."/>
            <person name="Jarju S."/>
            <person name="Secka A."/>
            <person name="Antonio M."/>
            <person name="Oren A."/>
            <person name="Chaudhuri R.R."/>
            <person name="La Ragione R."/>
            <person name="Hildebrand F."/>
            <person name="Pallen M.J."/>
        </authorList>
    </citation>
    <scope>NUCLEOTIDE SEQUENCE</scope>
    <source>
        <strain evidence="8">5032</strain>
    </source>
</reference>
<feature type="transmembrane region" description="Helical" evidence="6">
    <location>
        <begin position="37"/>
        <end position="58"/>
    </location>
</feature>
<gene>
    <name evidence="8" type="ORF">H9784_11060</name>
</gene>
<evidence type="ECO:0000256" key="2">
    <source>
        <dbReference type="ARBA" id="ARBA00007362"/>
    </source>
</evidence>
<dbReference type="EMBL" id="DWZD01000053">
    <property type="protein sequence ID" value="HJA80084.1"/>
    <property type="molecule type" value="Genomic_DNA"/>
</dbReference>
<evidence type="ECO:0000256" key="5">
    <source>
        <dbReference type="ARBA" id="ARBA00023136"/>
    </source>
</evidence>
<dbReference type="AlphaFoldDB" id="A0A9D2KS00"/>
<sequence length="308" mass="32752">MQVSSRGLRILFNLFLLYISWGSTYICLKLCMHACGPFTLCGVRMLCGGLLLAVLLALSGRWRQPRGADWRHAAWLAVFMVLMASGFLARGQQGISSSTAAIITASTPISMLLAGWLFAGEKRPTLMQCVGLLGGGAGLILLALGRAETQAGTLPAQGDSVAGMIWVFAATWGWVAGTLVSRRFPHASGLSGMQSCALLLICGGLESLLVAACAGEAALLQPGEIGAAELFAFGWLTVGGSIIAYYAYFWLLSHASIATAVSYEYVVPVIGVFLGWHIGGEAVTWRILLTCVLIVGSVFFVMWDKHNK</sequence>
<protein>
    <submittedName>
        <fullName evidence="8">EamA family transporter</fullName>
    </submittedName>
</protein>
<dbReference type="InterPro" id="IPR050638">
    <property type="entry name" value="AA-Vitamin_Transporters"/>
</dbReference>
<evidence type="ECO:0000313" key="9">
    <source>
        <dbReference type="Proteomes" id="UP000823821"/>
    </source>
</evidence>
<evidence type="ECO:0000256" key="6">
    <source>
        <dbReference type="SAM" id="Phobius"/>
    </source>
</evidence>
<keyword evidence="4 6" id="KW-1133">Transmembrane helix</keyword>
<feature type="transmembrane region" description="Helical" evidence="6">
    <location>
        <begin position="285"/>
        <end position="303"/>
    </location>
</feature>
<dbReference type="GO" id="GO:0016020">
    <property type="term" value="C:membrane"/>
    <property type="evidence" value="ECO:0007669"/>
    <property type="project" value="UniProtKB-SubCell"/>
</dbReference>
<comment type="caution">
    <text evidence="8">The sequence shown here is derived from an EMBL/GenBank/DDBJ whole genome shotgun (WGS) entry which is preliminary data.</text>
</comment>
<keyword evidence="3 6" id="KW-0812">Transmembrane</keyword>
<feature type="transmembrane region" description="Helical" evidence="6">
    <location>
        <begin position="126"/>
        <end position="144"/>
    </location>
</feature>
<feature type="transmembrane region" description="Helical" evidence="6">
    <location>
        <begin position="12"/>
        <end position="31"/>
    </location>
</feature>
<name>A0A9D2KS00_9BACT</name>
<evidence type="ECO:0000313" key="8">
    <source>
        <dbReference type="EMBL" id="HJA80084.1"/>
    </source>
</evidence>
<evidence type="ECO:0000259" key="7">
    <source>
        <dbReference type="Pfam" id="PF00892"/>
    </source>
</evidence>
<dbReference type="Pfam" id="PF00892">
    <property type="entry name" value="EamA"/>
    <property type="match status" value="2"/>
</dbReference>
<comment type="similarity">
    <text evidence="2">Belongs to the EamA transporter family.</text>
</comment>
<evidence type="ECO:0000256" key="1">
    <source>
        <dbReference type="ARBA" id="ARBA00004141"/>
    </source>
</evidence>
<dbReference type="InterPro" id="IPR037185">
    <property type="entry name" value="EmrE-like"/>
</dbReference>
<feature type="domain" description="EamA" evidence="7">
    <location>
        <begin position="162"/>
        <end position="302"/>
    </location>
</feature>
<dbReference type="SUPFAM" id="SSF103481">
    <property type="entry name" value="Multidrug resistance efflux transporter EmrE"/>
    <property type="match status" value="2"/>
</dbReference>
<dbReference type="PANTHER" id="PTHR32322">
    <property type="entry name" value="INNER MEMBRANE TRANSPORTER"/>
    <property type="match status" value="1"/>
</dbReference>
<organism evidence="8 9">
    <name type="scientific">Candidatus Desulfovibrio intestinavium</name>
    <dbReference type="NCBI Taxonomy" id="2838534"/>
    <lineage>
        <taxon>Bacteria</taxon>
        <taxon>Pseudomonadati</taxon>
        <taxon>Thermodesulfobacteriota</taxon>
        <taxon>Desulfovibrionia</taxon>
        <taxon>Desulfovibrionales</taxon>
        <taxon>Desulfovibrionaceae</taxon>
        <taxon>Desulfovibrio</taxon>
    </lineage>
</organism>
<feature type="transmembrane region" description="Helical" evidence="6">
    <location>
        <begin position="95"/>
        <end position="119"/>
    </location>
</feature>
<feature type="transmembrane region" description="Helical" evidence="6">
    <location>
        <begin position="164"/>
        <end position="184"/>
    </location>
</feature>
<feature type="domain" description="EamA" evidence="7">
    <location>
        <begin position="11"/>
        <end position="143"/>
    </location>
</feature>
<dbReference type="InterPro" id="IPR000620">
    <property type="entry name" value="EamA_dom"/>
</dbReference>
<feature type="transmembrane region" description="Helical" evidence="6">
    <location>
        <begin position="263"/>
        <end position="279"/>
    </location>
</feature>
<dbReference type="PANTHER" id="PTHR32322:SF2">
    <property type="entry name" value="EAMA DOMAIN-CONTAINING PROTEIN"/>
    <property type="match status" value="1"/>
</dbReference>
<feature type="transmembrane region" description="Helical" evidence="6">
    <location>
        <begin position="232"/>
        <end position="251"/>
    </location>
</feature>